<proteinExistence type="inferred from homology"/>
<dbReference type="AlphaFoldDB" id="A0A2T2NVG6"/>
<evidence type="ECO:0000256" key="5">
    <source>
        <dbReference type="ARBA" id="ARBA00023274"/>
    </source>
</evidence>
<evidence type="ECO:0000256" key="2">
    <source>
        <dbReference type="ARBA" id="ARBA00009254"/>
    </source>
</evidence>
<sequence>DAVLSILTPSTHCSKRASVARFSSSPASWKGDNNKNRGVSILRHTGPRPRQTLSVREKDYEAQELPKPVKRTGKLQGAEDHGLWDFFQDRRLLTPVEEAAHGRAWTIGELRERDWDVLHRLWWVCVKERNRLATEKLEIDRRRLAFGTEEIDARDKTVQKTMKAILDTLAERDQAFREAQQLARNDPDIDWDGPEGPVYQEPTYE</sequence>
<dbReference type="PANTHER" id="PTHR21183">
    <property type="entry name" value="RIBOSOMAL PROTEIN L47, MITOCHONDRIAL-RELATED"/>
    <property type="match status" value="1"/>
</dbReference>
<keyword evidence="4" id="KW-0496">Mitochondrion</keyword>
<dbReference type="EMBL" id="KZ678133">
    <property type="protein sequence ID" value="PSN69276.1"/>
    <property type="molecule type" value="Genomic_DNA"/>
</dbReference>
<evidence type="ECO:0000256" key="1">
    <source>
        <dbReference type="ARBA" id="ARBA00004173"/>
    </source>
</evidence>
<dbReference type="PANTHER" id="PTHR21183:SF18">
    <property type="entry name" value="LARGE RIBOSOMAL SUBUNIT PROTEIN UL29M"/>
    <property type="match status" value="1"/>
</dbReference>
<dbReference type="Pfam" id="PF06984">
    <property type="entry name" value="MRP-L47"/>
    <property type="match status" value="1"/>
</dbReference>
<dbReference type="GO" id="GO:0005762">
    <property type="term" value="C:mitochondrial large ribosomal subunit"/>
    <property type="evidence" value="ECO:0007669"/>
    <property type="project" value="TreeGrafter"/>
</dbReference>
<feature type="non-terminal residue" evidence="9">
    <location>
        <position position="1"/>
    </location>
</feature>
<evidence type="ECO:0000313" key="10">
    <source>
        <dbReference type="Proteomes" id="UP000240883"/>
    </source>
</evidence>
<dbReference type="STRING" id="1448308.A0A2T2NVG6"/>
<accession>A0A2T2NVG6</accession>
<evidence type="ECO:0000256" key="3">
    <source>
        <dbReference type="ARBA" id="ARBA00022980"/>
    </source>
</evidence>
<evidence type="ECO:0000256" key="6">
    <source>
        <dbReference type="ARBA" id="ARBA00035289"/>
    </source>
</evidence>
<keyword evidence="10" id="KW-1185">Reference proteome</keyword>
<keyword evidence="3 9" id="KW-0689">Ribosomal protein</keyword>
<organism evidence="9 10">
    <name type="scientific">Corynespora cassiicola Philippines</name>
    <dbReference type="NCBI Taxonomy" id="1448308"/>
    <lineage>
        <taxon>Eukaryota</taxon>
        <taxon>Fungi</taxon>
        <taxon>Dikarya</taxon>
        <taxon>Ascomycota</taxon>
        <taxon>Pezizomycotina</taxon>
        <taxon>Dothideomycetes</taxon>
        <taxon>Pleosporomycetidae</taxon>
        <taxon>Pleosporales</taxon>
        <taxon>Corynesporascaceae</taxon>
        <taxon>Corynespora</taxon>
    </lineage>
</organism>
<gene>
    <name evidence="9" type="ORF">BS50DRAFT_466547</name>
</gene>
<evidence type="ECO:0000256" key="7">
    <source>
        <dbReference type="ARBA" id="ARBA00035399"/>
    </source>
</evidence>
<comment type="similarity">
    <text evidence="2">Belongs to the universal ribosomal protein uL29 family.</text>
</comment>
<feature type="region of interest" description="Disordered" evidence="8">
    <location>
        <begin position="182"/>
        <end position="205"/>
    </location>
</feature>
<dbReference type="Proteomes" id="UP000240883">
    <property type="component" value="Unassembled WGS sequence"/>
</dbReference>
<evidence type="ECO:0000256" key="8">
    <source>
        <dbReference type="SAM" id="MobiDB-lite"/>
    </source>
</evidence>
<dbReference type="InterPro" id="IPR038340">
    <property type="entry name" value="MRP-L47_sf"/>
</dbReference>
<evidence type="ECO:0000313" key="9">
    <source>
        <dbReference type="EMBL" id="PSN69276.1"/>
    </source>
</evidence>
<reference evidence="9 10" key="1">
    <citation type="journal article" date="2018" name="Front. Microbiol.">
        <title>Genome-Wide Analysis of Corynespora cassiicola Leaf Fall Disease Putative Effectors.</title>
        <authorList>
            <person name="Lopez D."/>
            <person name="Ribeiro S."/>
            <person name="Label P."/>
            <person name="Fumanal B."/>
            <person name="Venisse J.S."/>
            <person name="Kohler A."/>
            <person name="de Oliveira R.R."/>
            <person name="Labutti K."/>
            <person name="Lipzen A."/>
            <person name="Lail K."/>
            <person name="Bauer D."/>
            <person name="Ohm R.A."/>
            <person name="Barry K.W."/>
            <person name="Spatafora J."/>
            <person name="Grigoriev I.V."/>
            <person name="Martin F.M."/>
            <person name="Pujade-Renaud V."/>
        </authorList>
    </citation>
    <scope>NUCLEOTIDE SEQUENCE [LARGE SCALE GENOMIC DNA]</scope>
    <source>
        <strain evidence="9 10">Philippines</strain>
    </source>
</reference>
<comment type="subcellular location">
    <subcellularLocation>
        <location evidence="1">Mitochondrion</location>
    </subcellularLocation>
</comment>
<keyword evidence="5" id="KW-0687">Ribonucleoprotein</keyword>
<dbReference type="OrthoDB" id="270763at2759"/>
<dbReference type="GO" id="GO:0003735">
    <property type="term" value="F:structural constituent of ribosome"/>
    <property type="evidence" value="ECO:0007669"/>
    <property type="project" value="InterPro"/>
</dbReference>
<feature type="region of interest" description="Disordered" evidence="8">
    <location>
        <begin position="24"/>
        <end position="48"/>
    </location>
</feature>
<dbReference type="GO" id="GO:0032543">
    <property type="term" value="P:mitochondrial translation"/>
    <property type="evidence" value="ECO:0007669"/>
    <property type="project" value="TreeGrafter"/>
</dbReference>
<feature type="non-terminal residue" evidence="9">
    <location>
        <position position="205"/>
    </location>
</feature>
<protein>
    <recommendedName>
        <fullName evidence="6">Large ribosomal subunit protein uL29m</fullName>
    </recommendedName>
    <alternativeName>
        <fullName evidence="7">54S ribosomal protein L4, mitochondrial</fullName>
    </alternativeName>
</protein>
<dbReference type="Gene3D" id="6.10.330.20">
    <property type="match status" value="1"/>
</dbReference>
<dbReference type="InterPro" id="IPR010729">
    <property type="entry name" value="Ribosomal_uL29_mit"/>
</dbReference>
<evidence type="ECO:0000256" key="4">
    <source>
        <dbReference type="ARBA" id="ARBA00023128"/>
    </source>
</evidence>
<name>A0A2T2NVG6_CORCC</name>